<dbReference type="Proteomes" id="UP000432350">
    <property type="component" value="Unassembled WGS sequence"/>
</dbReference>
<reference evidence="1 3" key="1">
    <citation type="submission" date="2018-06" db="EMBL/GenBank/DDBJ databases">
        <authorList>
            <consortium name="Pathogen Informatics"/>
            <person name="Doyle S."/>
        </authorList>
    </citation>
    <scope>NUCLEOTIDE SEQUENCE [LARGE SCALE GENOMIC DNA]</scope>
    <source>
        <strain evidence="1 3">NCTC11343</strain>
    </source>
</reference>
<dbReference type="Proteomes" id="UP000251241">
    <property type="component" value="Unassembled WGS sequence"/>
</dbReference>
<protein>
    <submittedName>
        <fullName evidence="1">Protein of uncharacterized function DUF72</fullName>
    </submittedName>
</protein>
<dbReference type="EMBL" id="CABWMV010000024">
    <property type="protein sequence ID" value="VXD00158.1"/>
    <property type="molecule type" value="Genomic_DNA"/>
</dbReference>
<accession>A0A654D5F4</accession>
<dbReference type="InterPro" id="IPR002763">
    <property type="entry name" value="DUF72"/>
</dbReference>
<proteinExistence type="predicted"/>
<evidence type="ECO:0000313" key="1">
    <source>
        <dbReference type="EMBL" id="SPZ85128.1"/>
    </source>
</evidence>
<organism evidence="1 3">
    <name type="scientific">Sphingobacterium multivorum</name>
    <dbReference type="NCBI Taxonomy" id="28454"/>
    <lineage>
        <taxon>Bacteria</taxon>
        <taxon>Pseudomonadati</taxon>
        <taxon>Bacteroidota</taxon>
        <taxon>Sphingobacteriia</taxon>
        <taxon>Sphingobacteriales</taxon>
        <taxon>Sphingobacteriaceae</taxon>
        <taxon>Sphingobacterium</taxon>
    </lineage>
</organism>
<gene>
    <name evidence="1" type="primary">yecE_1</name>
    <name evidence="2" type="synonym">yecE</name>
    <name evidence="1" type="ORF">NCTC11343_01685</name>
    <name evidence="2" type="ORF">SPHINGO8BC_51550</name>
</gene>
<reference evidence="2 4" key="2">
    <citation type="submission" date="2019-10" db="EMBL/GenBank/DDBJ databases">
        <authorList>
            <person name="Karimi E."/>
        </authorList>
    </citation>
    <scope>NUCLEOTIDE SEQUENCE [LARGE SCALE GENOMIC DNA]</scope>
    <source>
        <strain evidence="2">Sphingobacterium sp. 8BC</strain>
    </source>
</reference>
<dbReference type="AlphaFoldDB" id="A0A2X2IT23"/>
<accession>A0A2X2IT23</accession>
<evidence type="ECO:0000313" key="2">
    <source>
        <dbReference type="EMBL" id="VXD00158.1"/>
    </source>
</evidence>
<name>A0A2X2IT23_SPHMU</name>
<dbReference type="InterPro" id="IPR036520">
    <property type="entry name" value="UPF0759_sf"/>
</dbReference>
<evidence type="ECO:0000313" key="3">
    <source>
        <dbReference type="Proteomes" id="UP000251241"/>
    </source>
</evidence>
<dbReference type="PANTHER" id="PTHR30348">
    <property type="entry name" value="UNCHARACTERIZED PROTEIN YECE"/>
    <property type="match status" value="1"/>
</dbReference>
<dbReference type="Pfam" id="PF01904">
    <property type="entry name" value="DUF72"/>
    <property type="match status" value="1"/>
</dbReference>
<sequence length="270" mass="31623">MKEKMNHCMLLDCYKGMEKSYFTGTSGILLPYKNKSYYPEELQDKSRLAVYSLLFNSLEVNSSFYKIPREETVRRWSEETTDDFRFTFKLWKGITHQKELKFDPQDVARFLSVIDAIGQKKGCLLIQLPPSFKFASIGMLVELLDCIAQDKRSEKWQVCVEFRDLSWYREETFELLKSYEMHLVIHDKDMQGMRLQYADAKIIYMRFHGPNGDYKGSYSDSLLLEYSTYINEWIAAGKEVYTYFNNTIGAALPNLKTLASYITANKIFPA</sequence>
<dbReference type="EMBL" id="UAUU01000006">
    <property type="protein sequence ID" value="SPZ85128.1"/>
    <property type="molecule type" value="Genomic_DNA"/>
</dbReference>
<evidence type="ECO:0000313" key="4">
    <source>
        <dbReference type="Proteomes" id="UP000432350"/>
    </source>
</evidence>
<dbReference type="RefSeq" id="WP_201303500.1">
    <property type="nucleotide sequence ID" value="NZ_JBPFSC010000001.1"/>
</dbReference>
<dbReference type="Gene3D" id="3.20.20.410">
    <property type="entry name" value="Protein of unknown function UPF0759"/>
    <property type="match status" value="1"/>
</dbReference>
<dbReference type="SUPFAM" id="SSF117396">
    <property type="entry name" value="TM1631-like"/>
    <property type="match status" value="1"/>
</dbReference>
<dbReference type="PANTHER" id="PTHR30348:SF4">
    <property type="entry name" value="DUF72 DOMAIN-CONTAINING PROTEIN"/>
    <property type="match status" value="1"/>
</dbReference>